<name>A0ABN2UDN9_9MICO</name>
<evidence type="ECO:0000313" key="2">
    <source>
        <dbReference type="EMBL" id="GAA2035385.1"/>
    </source>
</evidence>
<dbReference type="Proteomes" id="UP001501196">
    <property type="component" value="Unassembled WGS sequence"/>
</dbReference>
<feature type="domain" description="Glutaredoxin" evidence="1">
    <location>
        <begin position="14"/>
        <end position="73"/>
    </location>
</feature>
<keyword evidence="3" id="KW-1185">Reference proteome</keyword>
<dbReference type="Pfam" id="PF00462">
    <property type="entry name" value="Glutaredoxin"/>
    <property type="match status" value="1"/>
</dbReference>
<protein>
    <submittedName>
        <fullName evidence="2">Mycoredoxin</fullName>
    </submittedName>
</protein>
<dbReference type="PANTHER" id="PTHR34386">
    <property type="entry name" value="GLUTAREDOXIN"/>
    <property type="match status" value="1"/>
</dbReference>
<evidence type="ECO:0000259" key="1">
    <source>
        <dbReference type="Pfam" id="PF00462"/>
    </source>
</evidence>
<dbReference type="EMBL" id="BAAAPW010000002">
    <property type="protein sequence ID" value="GAA2035385.1"/>
    <property type="molecule type" value="Genomic_DNA"/>
</dbReference>
<sequence>MCMTSPTDLTPARITMYGAAWCGDCRRSKSLLDRRGVEYDYVDLEVVVEGAERAKAISGRTNIPVVVFPDGTHFTEPTDAELGAKLDAFELDQDGAAA</sequence>
<dbReference type="InterPro" id="IPR036249">
    <property type="entry name" value="Thioredoxin-like_sf"/>
</dbReference>
<dbReference type="PANTHER" id="PTHR34386:SF1">
    <property type="entry name" value="GLUTAREDOXIN-LIKE PROTEIN NRDH"/>
    <property type="match status" value="1"/>
</dbReference>
<gene>
    <name evidence="2" type="ORF">GCM10009819_19820</name>
</gene>
<dbReference type="CDD" id="cd02976">
    <property type="entry name" value="NrdH"/>
    <property type="match status" value="1"/>
</dbReference>
<dbReference type="Gene3D" id="3.40.30.10">
    <property type="entry name" value="Glutaredoxin"/>
    <property type="match status" value="1"/>
</dbReference>
<dbReference type="SUPFAM" id="SSF52833">
    <property type="entry name" value="Thioredoxin-like"/>
    <property type="match status" value="1"/>
</dbReference>
<dbReference type="InterPro" id="IPR051548">
    <property type="entry name" value="Grx-like_ET"/>
</dbReference>
<proteinExistence type="predicted"/>
<evidence type="ECO:0000313" key="3">
    <source>
        <dbReference type="Proteomes" id="UP001501196"/>
    </source>
</evidence>
<reference evidence="2 3" key="1">
    <citation type="journal article" date="2019" name="Int. J. Syst. Evol. Microbiol.">
        <title>The Global Catalogue of Microorganisms (GCM) 10K type strain sequencing project: providing services to taxonomists for standard genome sequencing and annotation.</title>
        <authorList>
            <consortium name="The Broad Institute Genomics Platform"/>
            <consortium name="The Broad Institute Genome Sequencing Center for Infectious Disease"/>
            <person name="Wu L."/>
            <person name="Ma J."/>
        </authorList>
    </citation>
    <scope>NUCLEOTIDE SEQUENCE [LARGE SCALE GENOMIC DNA]</scope>
    <source>
        <strain evidence="2 3">JCM 15672</strain>
    </source>
</reference>
<dbReference type="InterPro" id="IPR002109">
    <property type="entry name" value="Glutaredoxin"/>
</dbReference>
<dbReference type="PROSITE" id="PS51354">
    <property type="entry name" value="GLUTAREDOXIN_2"/>
    <property type="match status" value="1"/>
</dbReference>
<accession>A0ABN2UDN9</accession>
<organism evidence="2 3">
    <name type="scientific">Agromyces tropicus</name>
    <dbReference type="NCBI Taxonomy" id="555371"/>
    <lineage>
        <taxon>Bacteria</taxon>
        <taxon>Bacillati</taxon>
        <taxon>Actinomycetota</taxon>
        <taxon>Actinomycetes</taxon>
        <taxon>Micrococcales</taxon>
        <taxon>Microbacteriaceae</taxon>
        <taxon>Agromyces</taxon>
    </lineage>
</organism>
<comment type="caution">
    <text evidence="2">The sequence shown here is derived from an EMBL/GenBank/DDBJ whole genome shotgun (WGS) entry which is preliminary data.</text>
</comment>